<dbReference type="SUPFAM" id="SSF51161">
    <property type="entry name" value="Trimeric LpxA-like enzymes"/>
    <property type="match status" value="1"/>
</dbReference>
<organism evidence="4 5">
    <name type="scientific">Companilactobacillus bobalius DSM 19674</name>
    <dbReference type="NCBI Taxonomy" id="1423788"/>
    <lineage>
        <taxon>Bacteria</taxon>
        <taxon>Bacillati</taxon>
        <taxon>Bacillota</taxon>
        <taxon>Bacilli</taxon>
        <taxon>Lactobacillales</taxon>
        <taxon>Lactobacillaceae</taxon>
        <taxon>Companilactobacillus</taxon>
        <taxon>Companilactobacillus bobalius</taxon>
    </lineage>
</organism>
<dbReference type="PROSITE" id="PS00101">
    <property type="entry name" value="HEXAPEP_TRANSFERASES"/>
    <property type="match status" value="1"/>
</dbReference>
<dbReference type="InterPro" id="IPR051159">
    <property type="entry name" value="Hexapeptide_acetyltransf"/>
</dbReference>
<dbReference type="InterPro" id="IPR001451">
    <property type="entry name" value="Hexapep"/>
</dbReference>
<evidence type="ECO:0000313" key="4">
    <source>
        <dbReference type="EMBL" id="KRK83361.1"/>
    </source>
</evidence>
<gene>
    <name evidence="4" type="ORF">FC78_GL002172</name>
</gene>
<dbReference type="Gene3D" id="2.160.10.10">
    <property type="entry name" value="Hexapeptide repeat proteins"/>
    <property type="match status" value="1"/>
</dbReference>
<evidence type="ECO:0000256" key="3">
    <source>
        <dbReference type="ARBA" id="ARBA00022737"/>
    </source>
</evidence>
<sequence>MDALDKALKGGVLDYNEADFKLVDQTVEKNTQIINEINYQNHTIDERRELFSRLFGYQVPSTSDIKAPFNADLGCHTFVKGNVFINKDCFFMDLGGIWIDEGAKLGPRVSLITVNHGEAPAERRTLITKSIHIERNVWLGTGVTVLPGVTIGENSIVGAASVVTKDVAPNSVVVGSPAKKIRDVRG</sequence>
<dbReference type="EMBL" id="AZDY01000037">
    <property type="protein sequence ID" value="KRK83361.1"/>
    <property type="molecule type" value="Genomic_DNA"/>
</dbReference>
<keyword evidence="3" id="KW-0677">Repeat</keyword>
<evidence type="ECO:0000313" key="5">
    <source>
        <dbReference type="Proteomes" id="UP000051515"/>
    </source>
</evidence>
<dbReference type="Proteomes" id="UP000051515">
    <property type="component" value="Unassembled WGS sequence"/>
</dbReference>
<keyword evidence="2 4" id="KW-0808">Transferase</keyword>
<dbReference type="PANTHER" id="PTHR23416">
    <property type="entry name" value="SIALIC ACID SYNTHASE-RELATED"/>
    <property type="match status" value="1"/>
</dbReference>
<accession>A0A0R1KS06</accession>
<dbReference type="STRING" id="1423788.FC78_GL002172"/>
<name>A0A0R1KS06_9LACO</name>
<dbReference type="AlphaFoldDB" id="A0A0R1KS06"/>
<comment type="caution">
    <text evidence="4">The sequence shown here is derived from an EMBL/GenBank/DDBJ whole genome shotgun (WGS) entry which is preliminary data.</text>
</comment>
<dbReference type="InterPro" id="IPR018357">
    <property type="entry name" value="Hexapep_transf_CS"/>
</dbReference>
<keyword evidence="5" id="KW-1185">Reference proteome</keyword>
<proteinExistence type="inferred from homology"/>
<dbReference type="GO" id="GO:0008374">
    <property type="term" value="F:O-acyltransferase activity"/>
    <property type="evidence" value="ECO:0007669"/>
    <property type="project" value="TreeGrafter"/>
</dbReference>
<evidence type="ECO:0000256" key="1">
    <source>
        <dbReference type="ARBA" id="ARBA00007274"/>
    </source>
</evidence>
<dbReference type="Pfam" id="PF00132">
    <property type="entry name" value="Hexapep"/>
    <property type="match status" value="1"/>
</dbReference>
<protein>
    <submittedName>
        <fullName evidence="4">Isoleucine patch superfamily acetyltransferase</fullName>
    </submittedName>
</protein>
<dbReference type="RefSeq" id="WP_256970538.1">
    <property type="nucleotide sequence ID" value="NZ_AZDY01000037.1"/>
</dbReference>
<reference evidence="4 5" key="1">
    <citation type="journal article" date="2015" name="Genome Announc.">
        <title>Expanding the biotechnology potential of lactobacilli through comparative genomics of 213 strains and associated genera.</title>
        <authorList>
            <person name="Sun Z."/>
            <person name="Harris H.M."/>
            <person name="McCann A."/>
            <person name="Guo C."/>
            <person name="Argimon S."/>
            <person name="Zhang W."/>
            <person name="Yang X."/>
            <person name="Jeffery I.B."/>
            <person name="Cooney J.C."/>
            <person name="Kagawa T.F."/>
            <person name="Liu W."/>
            <person name="Song Y."/>
            <person name="Salvetti E."/>
            <person name="Wrobel A."/>
            <person name="Rasinkangas P."/>
            <person name="Parkhill J."/>
            <person name="Rea M.C."/>
            <person name="O'Sullivan O."/>
            <person name="Ritari J."/>
            <person name="Douillard F.P."/>
            <person name="Paul Ross R."/>
            <person name="Yang R."/>
            <person name="Briner A.E."/>
            <person name="Felis G.E."/>
            <person name="de Vos W.M."/>
            <person name="Barrangou R."/>
            <person name="Klaenhammer T.R."/>
            <person name="Caufield P.W."/>
            <person name="Cui Y."/>
            <person name="Zhang H."/>
            <person name="O'Toole P.W."/>
        </authorList>
    </citation>
    <scope>NUCLEOTIDE SEQUENCE [LARGE SCALE GENOMIC DNA]</scope>
    <source>
        <strain evidence="4 5">DSM 19674</strain>
    </source>
</reference>
<dbReference type="PANTHER" id="PTHR23416:SF23">
    <property type="entry name" value="ACETYLTRANSFERASE C18B11.09C-RELATED"/>
    <property type="match status" value="1"/>
</dbReference>
<dbReference type="InterPro" id="IPR011004">
    <property type="entry name" value="Trimer_LpxA-like_sf"/>
</dbReference>
<evidence type="ECO:0000256" key="2">
    <source>
        <dbReference type="ARBA" id="ARBA00022679"/>
    </source>
</evidence>
<dbReference type="PATRIC" id="fig|1423788.3.peg.2240"/>
<comment type="similarity">
    <text evidence="1">Belongs to the transferase hexapeptide repeat family.</text>
</comment>